<evidence type="ECO:0000313" key="16">
    <source>
        <dbReference type="EMBL" id="WWC87895.1"/>
    </source>
</evidence>
<dbReference type="Gene3D" id="1.20.1270.60">
    <property type="entry name" value="Arfaptin homology (AH) domain/BAR domain"/>
    <property type="match status" value="1"/>
</dbReference>
<evidence type="ECO:0000259" key="15">
    <source>
        <dbReference type="PROSITE" id="PS50195"/>
    </source>
</evidence>
<reference evidence="16 17" key="1">
    <citation type="submission" date="2024-01" db="EMBL/GenBank/DDBJ databases">
        <title>Comparative genomics of Cryptococcus and Kwoniella reveals pathogenesis evolution and contrasting modes of karyotype evolution via chromosome fusion or intercentromeric recombination.</title>
        <authorList>
            <person name="Coelho M.A."/>
            <person name="David-Palma M."/>
            <person name="Shea T."/>
            <person name="Bowers K."/>
            <person name="McGinley-Smith S."/>
            <person name="Mohammad A.W."/>
            <person name="Gnirke A."/>
            <person name="Yurkov A.M."/>
            <person name="Nowrousian M."/>
            <person name="Sun S."/>
            <person name="Cuomo C.A."/>
            <person name="Heitman J."/>
        </authorList>
    </citation>
    <scope>NUCLEOTIDE SEQUENCE [LARGE SCALE GENOMIC DNA]</scope>
    <source>
        <strain evidence="16 17">CBS 6074</strain>
    </source>
</reference>
<evidence type="ECO:0000256" key="8">
    <source>
        <dbReference type="ARBA" id="ARBA00023006"/>
    </source>
</evidence>
<dbReference type="GO" id="GO:0034727">
    <property type="term" value="P:piecemeal microautophagy of the nucleus"/>
    <property type="evidence" value="ECO:0007669"/>
    <property type="project" value="TreeGrafter"/>
</dbReference>
<evidence type="ECO:0000256" key="6">
    <source>
        <dbReference type="ARBA" id="ARBA00022490"/>
    </source>
</evidence>
<feature type="domain" description="PX" evidence="15">
    <location>
        <begin position="88"/>
        <end position="210"/>
    </location>
</feature>
<dbReference type="SUPFAM" id="SSF64268">
    <property type="entry name" value="PX domain"/>
    <property type="match status" value="1"/>
</dbReference>
<evidence type="ECO:0000256" key="1">
    <source>
        <dbReference type="ARBA" id="ARBA00004481"/>
    </source>
</evidence>
<evidence type="ECO:0000256" key="14">
    <source>
        <dbReference type="SAM" id="MobiDB-lite"/>
    </source>
</evidence>
<dbReference type="PANTHER" id="PTHR45949:SF2">
    <property type="entry name" value="SORTING NEXIN-4"/>
    <property type="match status" value="1"/>
</dbReference>
<dbReference type="CDD" id="cd06863">
    <property type="entry name" value="PX_Atg24p"/>
    <property type="match status" value="1"/>
</dbReference>
<dbReference type="InterPro" id="IPR027267">
    <property type="entry name" value="AH/BAR_dom_sf"/>
</dbReference>
<evidence type="ECO:0000256" key="2">
    <source>
        <dbReference type="ARBA" id="ARBA00004514"/>
    </source>
</evidence>
<dbReference type="InterPro" id="IPR001683">
    <property type="entry name" value="PX_dom"/>
</dbReference>
<dbReference type="GeneID" id="91093466"/>
<dbReference type="PANTHER" id="PTHR45949">
    <property type="entry name" value="SORTING NEXIN-4"/>
    <property type="match status" value="1"/>
</dbReference>
<comment type="similarity">
    <text evidence="4">Belongs to the sorting nexin family.</text>
</comment>
<dbReference type="GO" id="GO:0015031">
    <property type="term" value="P:protein transport"/>
    <property type="evidence" value="ECO:0007669"/>
    <property type="project" value="TreeGrafter"/>
</dbReference>
<keyword evidence="17" id="KW-1185">Reference proteome</keyword>
<dbReference type="FunFam" id="3.30.1520.10:FF:000049">
    <property type="entry name" value="Vacuolar sorting protein VPS1"/>
    <property type="match status" value="1"/>
</dbReference>
<evidence type="ECO:0000256" key="4">
    <source>
        <dbReference type="ARBA" id="ARBA00010883"/>
    </source>
</evidence>
<organism evidence="16 17">
    <name type="scientific">Kwoniella dendrophila CBS 6074</name>
    <dbReference type="NCBI Taxonomy" id="1295534"/>
    <lineage>
        <taxon>Eukaryota</taxon>
        <taxon>Fungi</taxon>
        <taxon>Dikarya</taxon>
        <taxon>Basidiomycota</taxon>
        <taxon>Agaricomycotina</taxon>
        <taxon>Tremellomycetes</taxon>
        <taxon>Tremellales</taxon>
        <taxon>Cryptococcaceae</taxon>
        <taxon>Kwoniella</taxon>
    </lineage>
</organism>
<dbReference type="GO" id="GO:0000422">
    <property type="term" value="P:autophagy of mitochondrion"/>
    <property type="evidence" value="ECO:0007669"/>
    <property type="project" value="TreeGrafter"/>
</dbReference>
<gene>
    <name evidence="16" type="ORF">L201_002794</name>
</gene>
<dbReference type="GO" id="GO:0005829">
    <property type="term" value="C:cytosol"/>
    <property type="evidence" value="ECO:0007669"/>
    <property type="project" value="UniProtKB-SubCell"/>
</dbReference>
<name>A0AAX4JR59_9TREE</name>
<dbReference type="GO" id="GO:0034045">
    <property type="term" value="C:phagophore assembly site membrane"/>
    <property type="evidence" value="ECO:0007669"/>
    <property type="project" value="UniProtKB-SubCell"/>
</dbReference>
<evidence type="ECO:0000256" key="9">
    <source>
        <dbReference type="ARBA" id="ARBA00023121"/>
    </source>
</evidence>
<dbReference type="GO" id="GO:0010008">
    <property type="term" value="C:endosome membrane"/>
    <property type="evidence" value="ECO:0007669"/>
    <property type="project" value="UniProtKB-SubCell"/>
</dbReference>
<comment type="subcellular location">
    <subcellularLocation>
        <location evidence="2">Cytoplasm</location>
        <location evidence="2">Cytosol</location>
    </subcellularLocation>
    <subcellularLocation>
        <location evidence="1">Endosome membrane</location>
        <topology evidence="1">Peripheral membrane protein</topology>
    </subcellularLocation>
    <subcellularLocation>
        <location evidence="3">Preautophagosomal structure membrane</location>
        <topology evidence="3">Peripheral membrane protein</topology>
    </subcellularLocation>
</comment>
<evidence type="ECO:0000256" key="10">
    <source>
        <dbReference type="ARBA" id="ARBA00023136"/>
    </source>
</evidence>
<keyword evidence="8" id="KW-0072">Autophagy</keyword>
<keyword evidence="5" id="KW-0813">Transport</keyword>
<dbReference type="RefSeq" id="XP_066074658.1">
    <property type="nucleotide sequence ID" value="XM_066218561.1"/>
</dbReference>
<dbReference type="Gene3D" id="3.30.1520.10">
    <property type="entry name" value="Phox-like domain"/>
    <property type="match status" value="1"/>
</dbReference>
<evidence type="ECO:0000256" key="12">
    <source>
        <dbReference type="ARBA" id="ARBA00041273"/>
    </source>
</evidence>
<dbReference type="CDD" id="cd07628">
    <property type="entry name" value="BAR_Atg24p"/>
    <property type="match status" value="1"/>
</dbReference>
<dbReference type="SMART" id="SM00312">
    <property type="entry name" value="PX"/>
    <property type="match status" value="1"/>
</dbReference>
<keyword evidence="6" id="KW-0963">Cytoplasm</keyword>
<dbReference type="InterPro" id="IPR036871">
    <property type="entry name" value="PX_dom_sf"/>
</dbReference>
<accession>A0AAX4JR59</accession>
<dbReference type="FunFam" id="1.20.1270.60:FF:000042">
    <property type="entry name" value="Vacuolar targeting protein Atg24"/>
    <property type="match status" value="1"/>
</dbReference>
<feature type="compositionally biased region" description="Low complexity" evidence="14">
    <location>
        <begin position="41"/>
        <end position="67"/>
    </location>
</feature>
<evidence type="ECO:0000256" key="11">
    <source>
        <dbReference type="ARBA" id="ARBA00040748"/>
    </source>
</evidence>
<dbReference type="GO" id="GO:0061709">
    <property type="term" value="P:reticulophagy"/>
    <property type="evidence" value="ECO:0007669"/>
    <property type="project" value="TreeGrafter"/>
</dbReference>
<evidence type="ECO:0000256" key="13">
    <source>
        <dbReference type="ARBA" id="ARBA00054950"/>
    </source>
</evidence>
<dbReference type="Pfam" id="PF00787">
    <property type="entry name" value="PX"/>
    <property type="match status" value="1"/>
</dbReference>
<dbReference type="GO" id="GO:0035091">
    <property type="term" value="F:phosphatidylinositol binding"/>
    <property type="evidence" value="ECO:0007669"/>
    <property type="project" value="InterPro"/>
</dbReference>
<comment type="function">
    <text evidence="13">Sorting nexin, involved in the separation or division of vacuoles throughout the entire life cycle of the cells. Involved in retrieval of late-Golgi SNAREs from post-Golgi endosomes to the trans-Golgi network, for cytoplasm to vacuole transport (Cvt), and autophagy of large cargos including mitophagy, pexophagy and glycophagy.</text>
</comment>
<dbReference type="AlphaFoldDB" id="A0AAX4JR59"/>
<dbReference type="Proteomes" id="UP001355207">
    <property type="component" value="Chromosome 3"/>
</dbReference>
<protein>
    <recommendedName>
        <fullName evidence="11">Sorting nexin-4</fullName>
    </recommendedName>
    <alternativeName>
        <fullName evidence="12">Autophagy-related protein 24</fullName>
    </alternativeName>
</protein>
<dbReference type="PROSITE" id="PS50195">
    <property type="entry name" value="PX"/>
    <property type="match status" value="1"/>
</dbReference>
<evidence type="ECO:0000256" key="3">
    <source>
        <dbReference type="ARBA" id="ARBA00004623"/>
    </source>
</evidence>
<keyword evidence="7" id="KW-0967">Endosome</keyword>
<dbReference type="GO" id="GO:0005769">
    <property type="term" value="C:early endosome"/>
    <property type="evidence" value="ECO:0007669"/>
    <property type="project" value="TreeGrafter"/>
</dbReference>
<evidence type="ECO:0000256" key="7">
    <source>
        <dbReference type="ARBA" id="ARBA00022753"/>
    </source>
</evidence>
<evidence type="ECO:0000313" key="17">
    <source>
        <dbReference type="Proteomes" id="UP001355207"/>
    </source>
</evidence>
<keyword evidence="10" id="KW-0472">Membrane</keyword>
<keyword evidence="9" id="KW-0446">Lipid-binding</keyword>
<dbReference type="GO" id="GO:0032456">
    <property type="term" value="P:endocytic recycling"/>
    <property type="evidence" value="ECO:0007669"/>
    <property type="project" value="TreeGrafter"/>
</dbReference>
<dbReference type="EMBL" id="CP144100">
    <property type="protein sequence ID" value="WWC87895.1"/>
    <property type="molecule type" value="Genomic_DNA"/>
</dbReference>
<feature type="region of interest" description="Disordered" evidence="14">
    <location>
        <begin position="1"/>
        <end position="83"/>
    </location>
</feature>
<sequence>MSSQPIDEDGFHSIAWDDAPPRNTIVSPSSPFDEEGDGFETISHSHSQSSTTHDEGVASTSTGTVTGMERRERQGSVQADPNEWNGKWMSIEVREPIKEHEGSKDMYVSYAVKTQTNLTTFPKSMAIVRRRFQDFVFLRDHLVKNFPACVVPPIPDKHRLEYIKGDRFGPEFIERRRLDLQRFTERIARHPTLQRSQLVNDFLQSSEWTVAKHHHISHPPPESHTSIMDSLSDTFINAFSKVRKPDGRFVEMAEELERFEEGLTSVERLVGRGKQRVDDLSTDYQDMAAAYQGLGYLESGITEPLNRFAEKMLDFSALLKHMNAQTVEPFLIQSNSLLAYTNSHRNVIKLRDQKQLDFEELSAYLSAIVSERDRLAALNSGHSAAPVGLGTYLRDQVDKFRGTDDIHTRRERIRKMDGKIKELQDAVTTAHETSTAFSDEVLKEHTVFDLSKKEEMKEILQTYADGQVEMLQRAMDDWDKIIPLLQRIRVDV</sequence>
<evidence type="ECO:0000256" key="5">
    <source>
        <dbReference type="ARBA" id="ARBA00022448"/>
    </source>
</evidence>
<proteinExistence type="inferred from homology"/>